<dbReference type="Proteomes" id="UP001209878">
    <property type="component" value="Unassembled WGS sequence"/>
</dbReference>
<sequence length="185" mass="22204">MGPVSVIQHGRSVYPPRLPSAPEIPSRLNPLRPPPPQRRTVSWETVDAHHQNARRSLWMKQREHFRYHNAWSKYYYGSSAEKEQYGAQTRSVLKQQMADNYMATRQSRVTRNLESVVALERDRRDRDEDARNFRNKYNYLKTFRDENKKMMESSWHNRSMSKRHTDLYDSEALRYNPINWSCTLK</sequence>
<proteinExistence type="predicted"/>
<evidence type="ECO:0000256" key="1">
    <source>
        <dbReference type="SAM" id="MobiDB-lite"/>
    </source>
</evidence>
<gene>
    <name evidence="2" type="ORF">NP493_1995g00002</name>
</gene>
<feature type="region of interest" description="Disordered" evidence="1">
    <location>
        <begin position="1"/>
        <end position="41"/>
    </location>
</feature>
<evidence type="ECO:0000313" key="2">
    <source>
        <dbReference type="EMBL" id="KAK2156184.1"/>
    </source>
</evidence>
<dbReference type="AlphaFoldDB" id="A0AAD9JMX8"/>
<accession>A0AAD9JMX8</accession>
<reference evidence="2" key="1">
    <citation type="journal article" date="2023" name="Mol. Biol. Evol.">
        <title>Third-Generation Sequencing Reveals the Adaptive Role of the Epigenome in Three Deep-Sea Polychaetes.</title>
        <authorList>
            <person name="Perez M."/>
            <person name="Aroh O."/>
            <person name="Sun Y."/>
            <person name="Lan Y."/>
            <person name="Juniper S.K."/>
            <person name="Young C.R."/>
            <person name="Angers B."/>
            <person name="Qian P.Y."/>
        </authorList>
    </citation>
    <scope>NUCLEOTIDE SEQUENCE</scope>
    <source>
        <strain evidence="2">R07B-5</strain>
    </source>
</reference>
<evidence type="ECO:0000313" key="3">
    <source>
        <dbReference type="Proteomes" id="UP001209878"/>
    </source>
</evidence>
<protein>
    <submittedName>
        <fullName evidence="2">Uncharacterized protein</fullName>
    </submittedName>
</protein>
<keyword evidence="3" id="KW-1185">Reference proteome</keyword>
<comment type="caution">
    <text evidence="2">The sequence shown here is derived from an EMBL/GenBank/DDBJ whole genome shotgun (WGS) entry which is preliminary data.</text>
</comment>
<name>A0AAD9JMX8_RIDPI</name>
<organism evidence="2 3">
    <name type="scientific">Ridgeia piscesae</name>
    <name type="common">Tubeworm</name>
    <dbReference type="NCBI Taxonomy" id="27915"/>
    <lineage>
        <taxon>Eukaryota</taxon>
        <taxon>Metazoa</taxon>
        <taxon>Spiralia</taxon>
        <taxon>Lophotrochozoa</taxon>
        <taxon>Annelida</taxon>
        <taxon>Polychaeta</taxon>
        <taxon>Sedentaria</taxon>
        <taxon>Canalipalpata</taxon>
        <taxon>Sabellida</taxon>
        <taxon>Siboglinidae</taxon>
        <taxon>Ridgeia</taxon>
    </lineage>
</organism>
<dbReference type="EMBL" id="JAODUO010001993">
    <property type="protein sequence ID" value="KAK2156184.1"/>
    <property type="molecule type" value="Genomic_DNA"/>
</dbReference>